<comment type="caution">
    <text evidence="2">The sequence shown here is derived from an EMBL/GenBank/DDBJ whole genome shotgun (WGS) entry which is preliminary data.</text>
</comment>
<dbReference type="Proteomes" id="UP000571701">
    <property type="component" value="Unassembled WGS sequence"/>
</dbReference>
<dbReference type="EMBL" id="JACFYF010000002">
    <property type="protein sequence ID" value="MBA5761838.1"/>
    <property type="molecule type" value="Genomic_DNA"/>
</dbReference>
<evidence type="ECO:0000313" key="3">
    <source>
        <dbReference type="Proteomes" id="UP000571701"/>
    </source>
</evidence>
<dbReference type="AlphaFoldDB" id="A0A7W2FPF4"/>
<accession>A0A7W2FPF4</accession>
<dbReference type="InterPro" id="IPR011250">
    <property type="entry name" value="OMP/PagP_B-barrel"/>
</dbReference>
<reference evidence="2 3" key="1">
    <citation type="submission" date="2020-07" db="EMBL/GenBank/DDBJ databases">
        <title>Vibrio marinisediminis sp. nov., isolated from marine sediment.</title>
        <authorList>
            <person name="Ji X."/>
        </authorList>
    </citation>
    <scope>NUCLEOTIDE SEQUENCE [LARGE SCALE GENOMIC DNA]</scope>
    <source>
        <strain evidence="2 3">404</strain>
    </source>
</reference>
<feature type="chain" id="PRO_5030987119" evidence="1">
    <location>
        <begin position="24"/>
        <end position="198"/>
    </location>
</feature>
<keyword evidence="3" id="KW-1185">Reference proteome</keyword>
<evidence type="ECO:0000313" key="2">
    <source>
        <dbReference type="EMBL" id="MBA5761838.1"/>
    </source>
</evidence>
<proteinExistence type="predicted"/>
<gene>
    <name evidence="2" type="ORF">H2O73_05700</name>
</gene>
<sequence>MKALKKWLLVALVLSGTVTQSHAEVYLTPWLNFTGGGELESSDGSNFDIEPSASYSLSAETDFQTGRIGMFYAHQSSDVSEVQLKSSIQYLMFQSSIYYALPNDAYSYIGVGVGGSYIDANWVDNSTGFAASIFGGFEYPITNSIRLTTQARWLGTVVDNDTAAACNLPSSSTNGCIVQFKTDWMNQFTVGIGVVMRY</sequence>
<keyword evidence="1" id="KW-0732">Signal</keyword>
<evidence type="ECO:0000256" key="1">
    <source>
        <dbReference type="SAM" id="SignalP"/>
    </source>
</evidence>
<dbReference type="Gene3D" id="2.40.160.20">
    <property type="match status" value="1"/>
</dbReference>
<organism evidence="2 3">
    <name type="scientific">Vibrio marinisediminis</name>
    <dbReference type="NCBI Taxonomy" id="2758441"/>
    <lineage>
        <taxon>Bacteria</taxon>
        <taxon>Pseudomonadati</taxon>
        <taxon>Pseudomonadota</taxon>
        <taxon>Gammaproteobacteria</taxon>
        <taxon>Vibrionales</taxon>
        <taxon>Vibrionaceae</taxon>
        <taxon>Vibrio</taxon>
    </lineage>
</organism>
<protein>
    <submittedName>
        <fullName evidence="2">Porin family protein</fullName>
    </submittedName>
</protein>
<feature type="signal peptide" evidence="1">
    <location>
        <begin position="1"/>
        <end position="23"/>
    </location>
</feature>
<name>A0A7W2FPF4_9VIBR</name>
<dbReference type="RefSeq" id="WP_182107502.1">
    <property type="nucleotide sequence ID" value="NZ_JACFYF010000002.1"/>
</dbReference>
<dbReference type="SUPFAM" id="SSF56925">
    <property type="entry name" value="OMPA-like"/>
    <property type="match status" value="1"/>
</dbReference>